<keyword evidence="3" id="KW-0804">Transcription</keyword>
<dbReference type="AlphaFoldDB" id="A0A921F2Y3"/>
<dbReference type="PROSITE" id="PS01081">
    <property type="entry name" value="HTH_TETR_1"/>
    <property type="match status" value="1"/>
</dbReference>
<dbReference type="EMBL" id="DYXM01000124">
    <property type="protein sequence ID" value="HJE90691.1"/>
    <property type="molecule type" value="Genomic_DNA"/>
</dbReference>
<dbReference type="Gene3D" id="1.10.357.10">
    <property type="entry name" value="Tetracycline Repressor, domain 2"/>
    <property type="match status" value="1"/>
</dbReference>
<name>A0A921F2Y3_9ACTN</name>
<dbReference type="GO" id="GO:0000976">
    <property type="term" value="F:transcription cis-regulatory region binding"/>
    <property type="evidence" value="ECO:0007669"/>
    <property type="project" value="TreeGrafter"/>
</dbReference>
<dbReference type="Pfam" id="PF00440">
    <property type="entry name" value="TetR_N"/>
    <property type="match status" value="1"/>
</dbReference>
<evidence type="ECO:0000256" key="1">
    <source>
        <dbReference type="ARBA" id="ARBA00023015"/>
    </source>
</evidence>
<keyword evidence="1" id="KW-0805">Transcription regulation</keyword>
<evidence type="ECO:0000259" key="5">
    <source>
        <dbReference type="PROSITE" id="PS50977"/>
    </source>
</evidence>
<dbReference type="SUPFAM" id="SSF46689">
    <property type="entry name" value="Homeodomain-like"/>
    <property type="match status" value="1"/>
</dbReference>
<dbReference type="InterPro" id="IPR001647">
    <property type="entry name" value="HTH_TetR"/>
</dbReference>
<dbReference type="PROSITE" id="PS50977">
    <property type="entry name" value="HTH_TETR_2"/>
    <property type="match status" value="1"/>
</dbReference>
<dbReference type="InterPro" id="IPR050109">
    <property type="entry name" value="HTH-type_TetR-like_transc_reg"/>
</dbReference>
<evidence type="ECO:0000256" key="4">
    <source>
        <dbReference type="PROSITE-ProRule" id="PRU00335"/>
    </source>
</evidence>
<evidence type="ECO:0000256" key="3">
    <source>
        <dbReference type="ARBA" id="ARBA00023163"/>
    </source>
</evidence>
<proteinExistence type="predicted"/>
<evidence type="ECO:0000313" key="7">
    <source>
        <dbReference type="Proteomes" id="UP000776650"/>
    </source>
</evidence>
<comment type="caution">
    <text evidence="6">The sequence shown here is derived from an EMBL/GenBank/DDBJ whole genome shotgun (WGS) entry which is preliminary data.</text>
</comment>
<dbReference type="RefSeq" id="WP_303911950.1">
    <property type="nucleotide sequence ID" value="NZ_DYXM01000124.1"/>
</dbReference>
<keyword evidence="2 4" id="KW-0238">DNA-binding</keyword>
<organism evidence="6 7">
    <name type="scientific">Dietzia timorensis</name>
    <dbReference type="NCBI Taxonomy" id="499555"/>
    <lineage>
        <taxon>Bacteria</taxon>
        <taxon>Bacillati</taxon>
        <taxon>Actinomycetota</taxon>
        <taxon>Actinomycetes</taxon>
        <taxon>Mycobacteriales</taxon>
        <taxon>Dietziaceae</taxon>
        <taxon>Dietzia</taxon>
    </lineage>
</organism>
<evidence type="ECO:0000313" key="6">
    <source>
        <dbReference type="EMBL" id="HJE90691.1"/>
    </source>
</evidence>
<dbReference type="SUPFAM" id="SSF48498">
    <property type="entry name" value="Tetracyclin repressor-like, C-terminal domain"/>
    <property type="match status" value="1"/>
</dbReference>
<dbReference type="InterPro" id="IPR009057">
    <property type="entry name" value="Homeodomain-like_sf"/>
</dbReference>
<feature type="DNA-binding region" description="H-T-H motif" evidence="4">
    <location>
        <begin position="33"/>
        <end position="52"/>
    </location>
</feature>
<sequence>MPRISDARRKAQREKIVHALLASVTEKGIADTSMADVIERSGLSAGAIYGYFASKDEILIAGARVVVQDRAADFAELAEREPVPPPSQAVSQIASALPNLTRNARAMMQIWGQAMTHDVLSTWTQRIVENILDAIAIYLRAWFAQADHADPDDAARRSAPAFLAFVQGYIVQTALRGEVDMDAYVEGIDTLVGGWD</sequence>
<evidence type="ECO:0000256" key="2">
    <source>
        <dbReference type="ARBA" id="ARBA00023125"/>
    </source>
</evidence>
<reference evidence="6" key="1">
    <citation type="journal article" date="2021" name="PeerJ">
        <title>Extensive microbial diversity within the chicken gut microbiome revealed by metagenomics and culture.</title>
        <authorList>
            <person name="Gilroy R."/>
            <person name="Ravi A."/>
            <person name="Getino M."/>
            <person name="Pursley I."/>
            <person name="Horton D.L."/>
            <person name="Alikhan N.F."/>
            <person name="Baker D."/>
            <person name="Gharbi K."/>
            <person name="Hall N."/>
            <person name="Watson M."/>
            <person name="Adriaenssens E.M."/>
            <person name="Foster-Nyarko E."/>
            <person name="Jarju S."/>
            <person name="Secka A."/>
            <person name="Antonio M."/>
            <person name="Oren A."/>
            <person name="Chaudhuri R.R."/>
            <person name="La Ragione R."/>
            <person name="Hildebrand F."/>
            <person name="Pallen M.J."/>
        </authorList>
    </citation>
    <scope>NUCLEOTIDE SEQUENCE</scope>
    <source>
        <strain evidence="6">ChiGjej1B1-18357</strain>
    </source>
</reference>
<dbReference type="GO" id="GO:0003700">
    <property type="term" value="F:DNA-binding transcription factor activity"/>
    <property type="evidence" value="ECO:0007669"/>
    <property type="project" value="TreeGrafter"/>
</dbReference>
<dbReference type="PRINTS" id="PR00455">
    <property type="entry name" value="HTHTETR"/>
</dbReference>
<reference evidence="6" key="2">
    <citation type="submission" date="2021-09" db="EMBL/GenBank/DDBJ databases">
        <authorList>
            <person name="Gilroy R."/>
        </authorList>
    </citation>
    <scope>NUCLEOTIDE SEQUENCE</scope>
    <source>
        <strain evidence="6">ChiGjej1B1-18357</strain>
    </source>
</reference>
<dbReference type="InterPro" id="IPR036271">
    <property type="entry name" value="Tet_transcr_reg_TetR-rel_C_sf"/>
</dbReference>
<dbReference type="PANTHER" id="PTHR30055:SF234">
    <property type="entry name" value="HTH-TYPE TRANSCRIPTIONAL REGULATOR BETI"/>
    <property type="match status" value="1"/>
</dbReference>
<dbReference type="InterPro" id="IPR023772">
    <property type="entry name" value="DNA-bd_HTH_TetR-type_CS"/>
</dbReference>
<protein>
    <submittedName>
        <fullName evidence="6">TetR/AcrR family transcriptional regulator</fullName>
    </submittedName>
</protein>
<accession>A0A921F2Y3</accession>
<feature type="domain" description="HTH tetR-type" evidence="5">
    <location>
        <begin position="10"/>
        <end position="70"/>
    </location>
</feature>
<gene>
    <name evidence="6" type="ORF">K8V11_06755</name>
</gene>
<dbReference type="PANTHER" id="PTHR30055">
    <property type="entry name" value="HTH-TYPE TRANSCRIPTIONAL REGULATOR RUTR"/>
    <property type="match status" value="1"/>
</dbReference>
<dbReference type="Proteomes" id="UP000776650">
    <property type="component" value="Unassembled WGS sequence"/>
</dbReference>